<dbReference type="AlphaFoldDB" id="A0A0C9R735"/>
<protein>
    <submittedName>
        <fullName evidence="2">Uncharacterized protein</fullName>
    </submittedName>
</protein>
<feature type="compositionally biased region" description="Basic and acidic residues" evidence="1">
    <location>
        <begin position="60"/>
        <end position="82"/>
    </location>
</feature>
<organism evidence="2">
    <name type="scientific">Fopius arisanus</name>
    <dbReference type="NCBI Taxonomy" id="64838"/>
    <lineage>
        <taxon>Eukaryota</taxon>
        <taxon>Metazoa</taxon>
        <taxon>Ecdysozoa</taxon>
        <taxon>Arthropoda</taxon>
        <taxon>Hexapoda</taxon>
        <taxon>Insecta</taxon>
        <taxon>Pterygota</taxon>
        <taxon>Neoptera</taxon>
        <taxon>Endopterygota</taxon>
        <taxon>Hymenoptera</taxon>
        <taxon>Apocrita</taxon>
        <taxon>Ichneumonoidea</taxon>
        <taxon>Braconidae</taxon>
        <taxon>Opiinae</taxon>
        <taxon>Fopius</taxon>
    </lineage>
</organism>
<evidence type="ECO:0000256" key="1">
    <source>
        <dbReference type="SAM" id="MobiDB-lite"/>
    </source>
</evidence>
<reference evidence="2" key="1">
    <citation type="submission" date="2015-01" db="EMBL/GenBank/DDBJ databases">
        <title>Transcriptome Assembly of Fopius arisanus.</title>
        <authorList>
            <person name="Geib S."/>
        </authorList>
    </citation>
    <scope>NUCLEOTIDE SEQUENCE</scope>
</reference>
<evidence type="ECO:0000313" key="2">
    <source>
        <dbReference type="EMBL" id="JAG81906.1"/>
    </source>
</evidence>
<dbReference type="EMBL" id="GBYB01012139">
    <property type="protein sequence ID" value="JAG81906.1"/>
    <property type="molecule type" value="Transcribed_RNA"/>
</dbReference>
<name>A0A0C9R735_9HYME</name>
<sequence>MTTPKKETAQEKFQRLREKNKAEVLEKMERIHAQQKAATFSKSKQKGREEKAAAEASGEPVKKPEEKLGNTTERRVPGEETTRVNPPTDRTWFTFLQTPTN</sequence>
<accession>A0A0C9R735</accession>
<proteinExistence type="predicted"/>
<feature type="region of interest" description="Disordered" evidence="1">
    <location>
        <begin position="33"/>
        <end position="101"/>
    </location>
</feature>
<gene>
    <name evidence="2" type="ORF">g.17505</name>
</gene>